<feature type="compositionally biased region" description="Basic and acidic residues" evidence="1">
    <location>
        <begin position="243"/>
        <end position="267"/>
    </location>
</feature>
<evidence type="ECO:0000313" key="3">
    <source>
        <dbReference type="EMBL" id="WFD34167.1"/>
    </source>
</evidence>
<dbReference type="Gene3D" id="3.10.110.10">
    <property type="entry name" value="Ubiquitin Conjugating Enzyme"/>
    <property type="match status" value="1"/>
</dbReference>
<dbReference type="InterPro" id="IPR040213">
    <property type="entry name" value="GIR2-like"/>
</dbReference>
<feature type="domain" description="RWD" evidence="2">
    <location>
        <begin position="13"/>
        <end position="146"/>
    </location>
</feature>
<evidence type="ECO:0000313" key="4">
    <source>
        <dbReference type="Proteomes" id="UP001219933"/>
    </source>
</evidence>
<organism evidence="3 4">
    <name type="scientific">Malassezia cuniculi</name>
    <dbReference type="NCBI Taxonomy" id="948313"/>
    <lineage>
        <taxon>Eukaryota</taxon>
        <taxon>Fungi</taxon>
        <taxon>Dikarya</taxon>
        <taxon>Basidiomycota</taxon>
        <taxon>Ustilaginomycotina</taxon>
        <taxon>Malasseziomycetes</taxon>
        <taxon>Malasseziales</taxon>
        <taxon>Malasseziaceae</taxon>
        <taxon>Malassezia</taxon>
    </lineage>
</organism>
<sequence length="285" mass="32402">MVSADEHAQTLAEELEVLESIYIDELEKISDDYLRISVVPEEQGEVAEDSSLLKAPPTLVLHVKYTQDYPDEVPQIAITVRSDEAGVFGGEPDVVSDDAPEDIPESNPHAGIQELLAGVHDTANESLGMPMVFTLASHLRETLTEYISRKDREAQAEASRRRDAELEAEAEKFRGTAVTVERFNAWRKEFEREREEKRAREEAAYIASLSAKEREEYRRFKSKPSGRQLFSKEVPVEEEEKGDDSVKDVDWSQFSREEREKHAREDLDQVEESVSALDLDDSDDD</sequence>
<dbReference type="Proteomes" id="UP001219933">
    <property type="component" value="Chromosome 2"/>
</dbReference>
<dbReference type="SUPFAM" id="SSF54495">
    <property type="entry name" value="UBC-like"/>
    <property type="match status" value="1"/>
</dbReference>
<dbReference type="AlphaFoldDB" id="A0AAF0J558"/>
<dbReference type="InterPro" id="IPR016135">
    <property type="entry name" value="UBQ-conjugating_enzyme/RWD"/>
</dbReference>
<dbReference type="SMART" id="SM00591">
    <property type="entry name" value="RWD"/>
    <property type="match status" value="1"/>
</dbReference>
<dbReference type="PROSITE" id="PS50908">
    <property type="entry name" value="RWD"/>
    <property type="match status" value="1"/>
</dbReference>
<accession>A0AAF0J558</accession>
<gene>
    <name evidence="3" type="primary">GIR2</name>
    <name evidence="3" type="ORF">MCUN1_001004</name>
</gene>
<reference evidence="3" key="1">
    <citation type="submission" date="2023-03" db="EMBL/GenBank/DDBJ databases">
        <title>Mating type loci evolution in Malassezia.</title>
        <authorList>
            <person name="Coelho M.A."/>
        </authorList>
    </citation>
    <scope>NUCLEOTIDE SEQUENCE</scope>
    <source>
        <strain evidence="3">CBS 11721</strain>
    </source>
</reference>
<dbReference type="PANTHER" id="PTHR12292">
    <property type="entry name" value="RWD DOMAIN-CONTAINING PROTEIN"/>
    <property type="match status" value="1"/>
</dbReference>
<keyword evidence="4" id="KW-1185">Reference proteome</keyword>
<evidence type="ECO:0000259" key="2">
    <source>
        <dbReference type="PROSITE" id="PS50908"/>
    </source>
</evidence>
<feature type="region of interest" description="Disordered" evidence="1">
    <location>
        <begin position="217"/>
        <end position="285"/>
    </location>
</feature>
<dbReference type="CDD" id="cd23823">
    <property type="entry name" value="RWD_GCN2"/>
    <property type="match status" value="1"/>
</dbReference>
<proteinExistence type="predicted"/>
<evidence type="ECO:0000256" key="1">
    <source>
        <dbReference type="SAM" id="MobiDB-lite"/>
    </source>
</evidence>
<dbReference type="EMBL" id="CP119878">
    <property type="protein sequence ID" value="WFD34167.1"/>
    <property type="molecule type" value="Genomic_DNA"/>
</dbReference>
<protein>
    <submittedName>
        <fullName evidence="3">Protein gir2</fullName>
    </submittedName>
</protein>
<dbReference type="InterPro" id="IPR006575">
    <property type="entry name" value="RWD_dom"/>
</dbReference>
<name>A0AAF0J558_9BASI</name>
<dbReference type="Pfam" id="PF05773">
    <property type="entry name" value="RWD"/>
    <property type="match status" value="1"/>
</dbReference>